<keyword evidence="6" id="KW-1185">Reference proteome</keyword>
<dbReference type="PANTHER" id="PTHR23419">
    <property type="entry name" value="DIVALENT CATION TOLERANCE CUTA-RELATED"/>
    <property type="match status" value="1"/>
</dbReference>
<dbReference type="InterPro" id="IPR011322">
    <property type="entry name" value="N-reg_PII-like_a/b"/>
</dbReference>
<evidence type="ECO:0000313" key="5">
    <source>
        <dbReference type="EMBL" id="GGB30698.1"/>
    </source>
</evidence>
<dbReference type="RefSeq" id="WP_188575560.1">
    <property type="nucleotide sequence ID" value="NZ_BMDZ01000007.1"/>
</dbReference>
<dbReference type="CDD" id="cd00088">
    <property type="entry name" value="HPT"/>
    <property type="match status" value="1"/>
</dbReference>
<dbReference type="Proteomes" id="UP000603352">
    <property type="component" value="Unassembled WGS sequence"/>
</dbReference>
<dbReference type="Pfam" id="PF03091">
    <property type="entry name" value="CutA1"/>
    <property type="match status" value="1"/>
</dbReference>
<comment type="caution">
    <text evidence="5">The sequence shown here is derived from an EMBL/GenBank/DDBJ whole genome shotgun (WGS) entry which is preliminary data.</text>
</comment>
<accession>A0ABQ1IB55</accession>
<dbReference type="InterPro" id="IPR008207">
    <property type="entry name" value="Sig_transdc_His_kin_Hpt_dom"/>
</dbReference>
<reference evidence="6" key="1">
    <citation type="journal article" date="2019" name="Int. J. Syst. Evol. Microbiol.">
        <title>The Global Catalogue of Microorganisms (GCM) 10K type strain sequencing project: providing services to taxonomists for standard genome sequencing and annotation.</title>
        <authorList>
            <consortium name="The Broad Institute Genomics Platform"/>
            <consortium name="The Broad Institute Genome Sequencing Center for Infectious Disease"/>
            <person name="Wu L."/>
            <person name="Ma J."/>
        </authorList>
    </citation>
    <scope>NUCLEOTIDE SEQUENCE [LARGE SCALE GENOMIC DNA]</scope>
    <source>
        <strain evidence="6">CGMCC 1.10188</strain>
    </source>
</reference>
<comment type="similarity">
    <text evidence="1">Belongs to the CutA family.</text>
</comment>
<dbReference type="SUPFAM" id="SSF54913">
    <property type="entry name" value="GlnB-like"/>
    <property type="match status" value="1"/>
</dbReference>
<evidence type="ECO:0000259" key="4">
    <source>
        <dbReference type="PROSITE" id="PS50894"/>
    </source>
</evidence>
<evidence type="ECO:0000256" key="1">
    <source>
        <dbReference type="ARBA" id="ARBA00010169"/>
    </source>
</evidence>
<dbReference type="Gene3D" id="1.20.120.160">
    <property type="entry name" value="HPT domain"/>
    <property type="match status" value="1"/>
</dbReference>
<dbReference type="Gene3D" id="3.30.70.120">
    <property type="match status" value="1"/>
</dbReference>
<keyword evidence="2" id="KW-0902">Two-component regulatory system</keyword>
<dbReference type="Pfam" id="PF01627">
    <property type="entry name" value="Hpt"/>
    <property type="match status" value="1"/>
</dbReference>
<keyword evidence="3" id="KW-0597">Phosphoprotein</keyword>
<dbReference type="EMBL" id="BMDZ01000007">
    <property type="protein sequence ID" value="GGB30698.1"/>
    <property type="molecule type" value="Genomic_DNA"/>
</dbReference>
<dbReference type="InterPro" id="IPR036641">
    <property type="entry name" value="HPT_dom_sf"/>
</dbReference>
<gene>
    <name evidence="5" type="ORF">GCM10011505_10110</name>
</gene>
<dbReference type="SMART" id="SM00073">
    <property type="entry name" value="HPT"/>
    <property type="match status" value="1"/>
</dbReference>
<protein>
    <recommendedName>
        <fullName evidence="4">HPt domain-containing protein</fullName>
    </recommendedName>
</protein>
<evidence type="ECO:0000256" key="2">
    <source>
        <dbReference type="ARBA" id="ARBA00023012"/>
    </source>
</evidence>
<proteinExistence type="inferred from homology"/>
<name>A0ABQ1IB55_9PROT</name>
<dbReference type="InterPro" id="IPR015867">
    <property type="entry name" value="N-reg_PII/ATP_PRibTrfase_C"/>
</dbReference>
<evidence type="ECO:0000256" key="3">
    <source>
        <dbReference type="PROSITE-ProRule" id="PRU00110"/>
    </source>
</evidence>
<organism evidence="5 6">
    <name type="scientific">Tistrella bauzanensis</name>
    <dbReference type="NCBI Taxonomy" id="657419"/>
    <lineage>
        <taxon>Bacteria</taxon>
        <taxon>Pseudomonadati</taxon>
        <taxon>Pseudomonadota</taxon>
        <taxon>Alphaproteobacteria</taxon>
        <taxon>Geminicoccales</taxon>
        <taxon>Geminicoccaceae</taxon>
        <taxon>Tistrella</taxon>
    </lineage>
</organism>
<feature type="modified residue" description="Phosphohistidine" evidence="3">
    <location>
        <position position="58"/>
    </location>
</feature>
<feature type="domain" description="HPt" evidence="4">
    <location>
        <begin position="12"/>
        <end position="110"/>
    </location>
</feature>
<dbReference type="SUPFAM" id="SSF47226">
    <property type="entry name" value="Histidine-containing phosphotransfer domain, HPT domain"/>
    <property type="match status" value="1"/>
</dbReference>
<dbReference type="InterPro" id="IPR004323">
    <property type="entry name" value="Ion_tolerance_CutA"/>
</dbReference>
<sequence length="252" mass="26234">MTDKLETAMATAGDIIATLTEEFRQGLPARLDRVRGGLIGWRVSGDREALEEAERATHSLAGAAGSFGFPGIGDAARILERLLEAAQAGRPDAGAIDHAIGHLQAAIDTAAGAPVDTAGSDMSMQPPATGPDIASGGGLDIRARSDGDQPMVVYITCGSRDEATAIGRALVDERLAACCNLIAGMTAIYRWQGAIETGSEVVLLAKTVDRLVPALTDRVRALHSYDLPGISAWPITGGNADFLDWIAAECRA</sequence>
<dbReference type="PANTHER" id="PTHR23419:SF8">
    <property type="entry name" value="FI09726P"/>
    <property type="match status" value="1"/>
</dbReference>
<evidence type="ECO:0000313" key="6">
    <source>
        <dbReference type="Proteomes" id="UP000603352"/>
    </source>
</evidence>
<dbReference type="PROSITE" id="PS50894">
    <property type="entry name" value="HPT"/>
    <property type="match status" value="1"/>
</dbReference>